<evidence type="ECO:0000313" key="2">
    <source>
        <dbReference type="Proteomes" id="UP000824469"/>
    </source>
</evidence>
<proteinExistence type="predicted"/>
<keyword evidence="2" id="KW-1185">Reference proteome</keyword>
<dbReference type="AlphaFoldDB" id="A0AA38C761"/>
<reference evidence="1 2" key="1">
    <citation type="journal article" date="2021" name="Nat. Plants">
        <title>The Taxus genome provides insights into paclitaxel biosynthesis.</title>
        <authorList>
            <person name="Xiong X."/>
            <person name="Gou J."/>
            <person name="Liao Q."/>
            <person name="Li Y."/>
            <person name="Zhou Q."/>
            <person name="Bi G."/>
            <person name="Li C."/>
            <person name="Du R."/>
            <person name="Wang X."/>
            <person name="Sun T."/>
            <person name="Guo L."/>
            <person name="Liang H."/>
            <person name="Lu P."/>
            <person name="Wu Y."/>
            <person name="Zhang Z."/>
            <person name="Ro D.K."/>
            <person name="Shang Y."/>
            <person name="Huang S."/>
            <person name="Yan J."/>
        </authorList>
    </citation>
    <scope>NUCLEOTIDE SEQUENCE [LARGE SCALE GENOMIC DNA]</scope>
    <source>
        <strain evidence="1">Ta-2019</strain>
    </source>
</reference>
<evidence type="ECO:0000313" key="1">
    <source>
        <dbReference type="EMBL" id="KAH9294470.1"/>
    </source>
</evidence>
<dbReference type="Proteomes" id="UP000824469">
    <property type="component" value="Unassembled WGS sequence"/>
</dbReference>
<name>A0AA38C761_TAXCH</name>
<sequence length="55" mass="6756">MPVRSGSKPWMRSISLSWRTRTWDLVKLPTKRALQNKWVYLELKMKKEERKDIRP</sequence>
<organism evidence="1 2">
    <name type="scientific">Taxus chinensis</name>
    <name type="common">Chinese yew</name>
    <name type="synonym">Taxus wallichiana var. chinensis</name>
    <dbReference type="NCBI Taxonomy" id="29808"/>
    <lineage>
        <taxon>Eukaryota</taxon>
        <taxon>Viridiplantae</taxon>
        <taxon>Streptophyta</taxon>
        <taxon>Embryophyta</taxon>
        <taxon>Tracheophyta</taxon>
        <taxon>Spermatophyta</taxon>
        <taxon>Pinopsida</taxon>
        <taxon>Pinidae</taxon>
        <taxon>Conifers II</taxon>
        <taxon>Cupressales</taxon>
        <taxon>Taxaceae</taxon>
        <taxon>Taxus</taxon>
    </lineage>
</organism>
<protein>
    <submittedName>
        <fullName evidence="1">Uncharacterized protein</fullName>
    </submittedName>
</protein>
<dbReference type="EMBL" id="JAHRHJ020000095">
    <property type="protein sequence ID" value="KAH9294470.1"/>
    <property type="molecule type" value="Genomic_DNA"/>
</dbReference>
<comment type="caution">
    <text evidence="1">The sequence shown here is derived from an EMBL/GenBank/DDBJ whole genome shotgun (WGS) entry which is preliminary data.</text>
</comment>
<gene>
    <name evidence="1" type="ORF">KI387_040323</name>
</gene>
<accession>A0AA38C761</accession>
<feature type="non-terminal residue" evidence="1">
    <location>
        <position position="55"/>
    </location>
</feature>